<dbReference type="Pfam" id="PF14402">
    <property type="entry name" value="7TM_transglut"/>
    <property type="match status" value="1"/>
</dbReference>
<feature type="transmembrane region" description="Helical" evidence="1">
    <location>
        <begin position="339"/>
        <end position="365"/>
    </location>
</feature>
<keyword evidence="1" id="KW-0812">Transmembrane</keyword>
<sequence>MKLARSSLFWIAAVLILVGLTHSAHRHLEHGVPWLPGAAQTLWDIEATVQLEAEGNPVKVTLAVPDDPPGFRRVAEHTASPGYGLNFLEDERRVAEWTTREASGTQVLYYRAQFQVDPTLGSRNMGDPPEIRSISWSPSLQLASTQVLEQAWLQSADGLSLARALARRLNDRDNQNAQLLLSEYPASTTLVRLLHQAEVPARTIHGLILEDGRRRQSLQPFVQVFDDGEWRLFDATAGTQVNPDEVLLWEGTGGPVLEVEGGRNSQVSFSMLETRQSAAGLGEQGTVTEAVFNLSIHSLPLSEQAIFQSILLLPLGALVVVFFRVIVGLETSGTFMPVLIALAFLEMNLLPGLITFLLVVGGGLLMRQAMAHLNLLLVARVSVVIVCVIGLISLLSVLSFHLGFTSGLKVALFPMIILAWTIERMSILWEEEGPRDVFKQGAGSLITAIAAFGLMQMNLVQHLMFNFLGLQLVVLAGIILLGSYTGYRLLELWRFRPFLTEGGGSR</sequence>
<dbReference type="InterPro" id="IPR025840">
    <property type="entry name" value="7TM_transglut"/>
</dbReference>
<dbReference type="Proteomes" id="UP000275461">
    <property type="component" value="Unassembled WGS sequence"/>
</dbReference>
<evidence type="ECO:0000313" key="5">
    <source>
        <dbReference type="Proteomes" id="UP000275461"/>
    </source>
</evidence>
<dbReference type="Pfam" id="PF14400">
    <property type="entry name" value="Transglut_i_TM"/>
    <property type="match status" value="1"/>
</dbReference>
<dbReference type="OrthoDB" id="253840at2"/>
<feature type="transmembrane region" description="Helical" evidence="1">
    <location>
        <begin position="467"/>
        <end position="487"/>
    </location>
</feature>
<evidence type="ECO:0000259" key="2">
    <source>
        <dbReference type="Pfam" id="PF14400"/>
    </source>
</evidence>
<keyword evidence="1" id="KW-1133">Transmembrane helix</keyword>
<dbReference type="AlphaFoldDB" id="A0A498C5M3"/>
<feature type="domain" description="7 transmembrane helices usually fused to an inactive transglutaminase" evidence="3">
    <location>
        <begin position="255"/>
        <end position="498"/>
    </location>
</feature>
<evidence type="ECO:0000256" key="1">
    <source>
        <dbReference type="SAM" id="Phobius"/>
    </source>
</evidence>
<protein>
    <submittedName>
        <fullName evidence="4">Uncharacterized protein with transglutaminase domain</fullName>
    </submittedName>
</protein>
<dbReference type="EMBL" id="RCDA01000001">
    <property type="protein sequence ID" value="RLK50942.1"/>
    <property type="molecule type" value="Genomic_DNA"/>
</dbReference>
<feature type="transmembrane region" description="Helical" evidence="1">
    <location>
        <begin position="377"/>
        <end position="398"/>
    </location>
</feature>
<feature type="transmembrane region" description="Helical" evidence="1">
    <location>
        <begin position="441"/>
        <end position="460"/>
    </location>
</feature>
<name>A0A498C5M3_9GAMM</name>
<feature type="transmembrane region" description="Helical" evidence="1">
    <location>
        <begin position="410"/>
        <end position="429"/>
    </location>
</feature>
<dbReference type="InterPro" id="IPR025838">
    <property type="entry name" value="Transglut_i_TM"/>
</dbReference>
<evidence type="ECO:0000259" key="3">
    <source>
        <dbReference type="Pfam" id="PF14402"/>
    </source>
</evidence>
<comment type="caution">
    <text evidence="4">The sequence shown here is derived from an EMBL/GenBank/DDBJ whole genome shotgun (WGS) entry which is preliminary data.</text>
</comment>
<evidence type="ECO:0000313" key="4">
    <source>
        <dbReference type="EMBL" id="RLK50942.1"/>
    </source>
</evidence>
<organism evidence="4 5">
    <name type="scientific">Alkalispirillum mobile</name>
    <dbReference type="NCBI Taxonomy" id="85925"/>
    <lineage>
        <taxon>Bacteria</taxon>
        <taxon>Pseudomonadati</taxon>
        <taxon>Pseudomonadota</taxon>
        <taxon>Gammaproteobacteria</taxon>
        <taxon>Chromatiales</taxon>
        <taxon>Ectothiorhodospiraceae</taxon>
        <taxon>Alkalispirillum</taxon>
    </lineage>
</organism>
<feature type="transmembrane region" description="Helical" evidence="1">
    <location>
        <begin position="305"/>
        <end position="327"/>
    </location>
</feature>
<gene>
    <name evidence="4" type="ORF">DFR31_0852</name>
</gene>
<reference evidence="4 5" key="1">
    <citation type="submission" date="2018-10" db="EMBL/GenBank/DDBJ databases">
        <title>Genomic Encyclopedia of Type Strains, Phase IV (KMG-IV): sequencing the most valuable type-strain genomes for metagenomic binning, comparative biology and taxonomic classification.</title>
        <authorList>
            <person name="Goeker M."/>
        </authorList>
    </citation>
    <scope>NUCLEOTIDE SEQUENCE [LARGE SCALE GENOMIC DNA]</scope>
    <source>
        <strain evidence="4 5">DSM 12769</strain>
    </source>
</reference>
<keyword evidence="5" id="KW-1185">Reference proteome</keyword>
<dbReference type="RefSeq" id="WP_121441387.1">
    <property type="nucleotide sequence ID" value="NZ_RCDA01000001.1"/>
</dbReference>
<proteinExistence type="predicted"/>
<accession>A0A498C5M3</accession>
<feature type="domain" description="Inactive transglutaminase fused to 7 transmembrane helices" evidence="2">
    <location>
        <begin position="25"/>
        <end position="183"/>
    </location>
</feature>
<keyword evidence="1" id="KW-0472">Membrane</keyword>